<evidence type="ECO:0000256" key="7">
    <source>
        <dbReference type="ARBA" id="ARBA00022927"/>
    </source>
</evidence>
<reference evidence="12 13" key="1">
    <citation type="submission" date="2020-01" db="EMBL/GenBank/DDBJ databases">
        <title>Leptobacterium flavescens.</title>
        <authorList>
            <person name="Wang G."/>
        </authorList>
    </citation>
    <scope>NUCLEOTIDE SEQUENCE [LARGE SCALE GENOMIC DNA]</scope>
    <source>
        <strain evidence="12 13">KCTC 22160</strain>
    </source>
</reference>
<evidence type="ECO:0000256" key="3">
    <source>
        <dbReference type="ARBA" id="ARBA00022448"/>
    </source>
</evidence>
<protein>
    <submittedName>
        <fullName evidence="12">TonB family protein</fullName>
    </submittedName>
</protein>
<comment type="subcellular location">
    <subcellularLocation>
        <location evidence="1">Cell inner membrane</location>
        <topology evidence="1">Single-pass membrane protein</topology>
        <orientation evidence="1">Periplasmic side</orientation>
    </subcellularLocation>
</comment>
<keyword evidence="9 10" id="KW-0472">Membrane</keyword>
<dbReference type="PRINTS" id="PR01374">
    <property type="entry name" value="TONBPROTEIN"/>
</dbReference>
<organism evidence="12 13">
    <name type="scientific">Leptobacterium flavescens</name>
    <dbReference type="NCBI Taxonomy" id="472055"/>
    <lineage>
        <taxon>Bacteria</taxon>
        <taxon>Pseudomonadati</taxon>
        <taxon>Bacteroidota</taxon>
        <taxon>Flavobacteriia</taxon>
        <taxon>Flavobacteriales</taxon>
        <taxon>Flavobacteriaceae</taxon>
        <taxon>Leptobacterium</taxon>
    </lineage>
</organism>
<feature type="transmembrane region" description="Helical" evidence="10">
    <location>
        <begin position="16"/>
        <end position="34"/>
    </location>
</feature>
<dbReference type="AlphaFoldDB" id="A0A6P0UHC1"/>
<dbReference type="PROSITE" id="PS52015">
    <property type="entry name" value="TONB_CTD"/>
    <property type="match status" value="1"/>
</dbReference>
<dbReference type="InterPro" id="IPR003538">
    <property type="entry name" value="TonB"/>
</dbReference>
<dbReference type="GO" id="GO:0031992">
    <property type="term" value="F:energy transducer activity"/>
    <property type="evidence" value="ECO:0007669"/>
    <property type="project" value="InterPro"/>
</dbReference>
<keyword evidence="13" id="KW-1185">Reference proteome</keyword>
<dbReference type="SUPFAM" id="SSF74653">
    <property type="entry name" value="TolA/TonB C-terminal domain"/>
    <property type="match status" value="1"/>
</dbReference>
<dbReference type="PANTHER" id="PTHR33446">
    <property type="entry name" value="PROTEIN TONB-RELATED"/>
    <property type="match status" value="1"/>
</dbReference>
<evidence type="ECO:0000313" key="13">
    <source>
        <dbReference type="Proteomes" id="UP000468581"/>
    </source>
</evidence>
<evidence type="ECO:0000256" key="5">
    <source>
        <dbReference type="ARBA" id="ARBA00022519"/>
    </source>
</evidence>
<keyword evidence="7" id="KW-0653">Protein transport</keyword>
<evidence type="ECO:0000256" key="9">
    <source>
        <dbReference type="ARBA" id="ARBA00023136"/>
    </source>
</evidence>
<evidence type="ECO:0000256" key="6">
    <source>
        <dbReference type="ARBA" id="ARBA00022692"/>
    </source>
</evidence>
<dbReference type="Gene3D" id="3.30.1150.10">
    <property type="match status" value="1"/>
</dbReference>
<accession>A0A6P0UHC1</accession>
<dbReference type="PANTHER" id="PTHR33446:SF2">
    <property type="entry name" value="PROTEIN TONB"/>
    <property type="match status" value="1"/>
</dbReference>
<keyword evidence="3" id="KW-0813">Transport</keyword>
<dbReference type="EMBL" id="JAABOO010000001">
    <property type="protein sequence ID" value="NER12665.1"/>
    <property type="molecule type" value="Genomic_DNA"/>
</dbReference>
<keyword evidence="8 10" id="KW-1133">Transmembrane helix</keyword>
<dbReference type="InterPro" id="IPR051045">
    <property type="entry name" value="TonB-dependent_transducer"/>
</dbReference>
<feature type="domain" description="TonB C-terminal" evidence="11">
    <location>
        <begin position="145"/>
        <end position="234"/>
    </location>
</feature>
<dbReference type="GO" id="GO:0055085">
    <property type="term" value="P:transmembrane transport"/>
    <property type="evidence" value="ECO:0007669"/>
    <property type="project" value="InterPro"/>
</dbReference>
<evidence type="ECO:0000256" key="4">
    <source>
        <dbReference type="ARBA" id="ARBA00022475"/>
    </source>
</evidence>
<proteinExistence type="inferred from homology"/>
<comment type="caution">
    <text evidence="12">The sequence shown here is derived from an EMBL/GenBank/DDBJ whole genome shotgun (WGS) entry which is preliminary data.</text>
</comment>
<evidence type="ECO:0000259" key="11">
    <source>
        <dbReference type="PROSITE" id="PS52015"/>
    </source>
</evidence>
<dbReference type="GO" id="GO:0015891">
    <property type="term" value="P:siderophore transport"/>
    <property type="evidence" value="ECO:0007669"/>
    <property type="project" value="InterPro"/>
</dbReference>
<sequence>MELKKNPKADLTKNSGLYFVIGLALVLFVTWRGIEWKQYDKTEYDIQALNVDDDLDEEIPITELKAPPPPPPPPAAPEVIEVVEDEEEVEETVIESTETNQDEVIVEVEDVEVVEEEEDVDVPFAVIEDVPVFPGCENAKNKRDCFNKQMQKHIRKNFRYPEIAQELGIQGRVSVLFTIDKDGSITNIRMRGPDKNLEAEALRIIKKLPKMTPGRQRGRAVRVPFSIPITFKLQ</sequence>
<dbReference type="GO" id="GO:0030288">
    <property type="term" value="C:outer membrane-bounded periplasmic space"/>
    <property type="evidence" value="ECO:0007669"/>
    <property type="project" value="InterPro"/>
</dbReference>
<name>A0A6P0UHC1_9FLAO</name>
<comment type="similarity">
    <text evidence="2">Belongs to the TonB family.</text>
</comment>
<dbReference type="GO" id="GO:0098797">
    <property type="term" value="C:plasma membrane protein complex"/>
    <property type="evidence" value="ECO:0007669"/>
    <property type="project" value="TreeGrafter"/>
</dbReference>
<dbReference type="NCBIfam" id="TIGR01352">
    <property type="entry name" value="tonB_Cterm"/>
    <property type="match status" value="1"/>
</dbReference>
<dbReference type="Proteomes" id="UP000468581">
    <property type="component" value="Unassembled WGS sequence"/>
</dbReference>
<evidence type="ECO:0000313" key="12">
    <source>
        <dbReference type="EMBL" id="NER12665.1"/>
    </source>
</evidence>
<dbReference type="InterPro" id="IPR006260">
    <property type="entry name" value="TonB/TolA_C"/>
</dbReference>
<dbReference type="Pfam" id="PF03544">
    <property type="entry name" value="TonB_C"/>
    <property type="match status" value="1"/>
</dbReference>
<keyword evidence="5" id="KW-0997">Cell inner membrane</keyword>
<keyword evidence="4" id="KW-1003">Cell membrane</keyword>
<evidence type="ECO:0000256" key="1">
    <source>
        <dbReference type="ARBA" id="ARBA00004383"/>
    </source>
</evidence>
<dbReference type="RefSeq" id="WP_163605679.1">
    <property type="nucleotide sequence ID" value="NZ_JAABOO010000001.1"/>
</dbReference>
<evidence type="ECO:0000256" key="2">
    <source>
        <dbReference type="ARBA" id="ARBA00006555"/>
    </source>
</evidence>
<keyword evidence="6 10" id="KW-0812">Transmembrane</keyword>
<dbReference type="InterPro" id="IPR037682">
    <property type="entry name" value="TonB_C"/>
</dbReference>
<evidence type="ECO:0000256" key="8">
    <source>
        <dbReference type="ARBA" id="ARBA00022989"/>
    </source>
</evidence>
<evidence type="ECO:0000256" key="10">
    <source>
        <dbReference type="SAM" id="Phobius"/>
    </source>
</evidence>
<dbReference type="GO" id="GO:0015031">
    <property type="term" value="P:protein transport"/>
    <property type="evidence" value="ECO:0007669"/>
    <property type="project" value="UniProtKB-KW"/>
</dbReference>
<gene>
    <name evidence="12" type="ORF">GWK08_04375</name>
</gene>